<dbReference type="Proteomes" id="UP001165190">
    <property type="component" value="Unassembled WGS sequence"/>
</dbReference>
<protein>
    <submittedName>
        <fullName evidence="1">Uncharacterized protein</fullName>
    </submittedName>
</protein>
<comment type="caution">
    <text evidence="1">The sequence shown here is derived from an EMBL/GenBank/DDBJ whole genome shotgun (WGS) entry which is preliminary data.</text>
</comment>
<sequence>MSIFGSSSSTITSDYFGDEFGLPLPQISTAKNNPLVTTQLEEIGNPVFSKAVIKELKNGFINGIRIVENRGKPGRGEPALAPILDGLFCFETFVISNVK</sequence>
<dbReference type="EMBL" id="BSYR01000048">
    <property type="protein sequence ID" value="GMJ07513.1"/>
    <property type="molecule type" value="Genomic_DNA"/>
</dbReference>
<proteinExistence type="predicted"/>
<accession>A0A9W7J704</accession>
<gene>
    <name evidence="1" type="ORF">HRI_004420500</name>
</gene>
<dbReference type="OrthoDB" id="941674at2759"/>
<dbReference type="AlphaFoldDB" id="A0A9W7J704"/>
<keyword evidence="2" id="KW-1185">Reference proteome</keyword>
<name>A0A9W7J704_HIBTR</name>
<evidence type="ECO:0000313" key="1">
    <source>
        <dbReference type="EMBL" id="GMJ07513.1"/>
    </source>
</evidence>
<evidence type="ECO:0000313" key="2">
    <source>
        <dbReference type="Proteomes" id="UP001165190"/>
    </source>
</evidence>
<reference evidence="1" key="1">
    <citation type="submission" date="2023-05" db="EMBL/GenBank/DDBJ databases">
        <title>Genome and transcriptome analyses reveal genes involved in the formation of fine ridges on petal epidermal cells in Hibiscus trionum.</title>
        <authorList>
            <person name="Koshimizu S."/>
            <person name="Masuda S."/>
            <person name="Ishii T."/>
            <person name="Shirasu K."/>
            <person name="Hoshino A."/>
            <person name="Arita M."/>
        </authorList>
    </citation>
    <scope>NUCLEOTIDE SEQUENCE</scope>
    <source>
        <strain evidence="1">Hamamatsu line</strain>
    </source>
</reference>
<organism evidence="1 2">
    <name type="scientific">Hibiscus trionum</name>
    <name type="common">Flower of an hour</name>
    <dbReference type="NCBI Taxonomy" id="183268"/>
    <lineage>
        <taxon>Eukaryota</taxon>
        <taxon>Viridiplantae</taxon>
        <taxon>Streptophyta</taxon>
        <taxon>Embryophyta</taxon>
        <taxon>Tracheophyta</taxon>
        <taxon>Spermatophyta</taxon>
        <taxon>Magnoliopsida</taxon>
        <taxon>eudicotyledons</taxon>
        <taxon>Gunneridae</taxon>
        <taxon>Pentapetalae</taxon>
        <taxon>rosids</taxon>
        <taxon>malvids</taxon>
        <taxon>Malvales</taxon>
        <taxon>Malvaceae</taxon>
        <taxon>Malvoideae</taxon>
        <taxon>Hibiscus</taxon>
    </lineage>
</organism>